<dbReference type="Pfam" id="PF13376">
    <property type="entry name" value="OmdA"/>
    <property type="match status" value="1"/>
</dbReference>
<accession>A0A699T4M0</accession>
<protein>
    <recommendedName>
        <fullName evidence="2">DUF1905 domain-containing protein</fullName>
    </recommendedName>
</protein>
<evidence type="ECO:0000313" key="1">
    <source>
        <dbReference type="EMBL" id="GFD04091.1"/>
    </source>
</evidence>
<dbReference type="AlphaFoldDB" id="A0A699T4M0"/>
<dbReference type="Gene3D" id="2.40.30.100">
    <property type="entry name" value="AF2212/PG0164-like"/>
    <property type="match status" value="1"/>
</dbReference>
<gene>
    <name evidence="1" type="ORF">Tci_876060</name>
</gene>
<organism evidence="1">
    <name type="scientific">Tanacetum cinerariifolium</name>
    <name type="common">Dalmatian daisy</name>
    <name type="synonym">Chrysanthemum cinerariifolium</name>
    <dbReference type="NCBI Taxonomy" id="118510"/>
    <lineage>
        <taxon>Eukaryota</taxon>
        <taxon>Viridiplantae</taxon>
        <taxon>Streptophyta</taxon>
        <taxon>Embryophyta</taxon>
        <taxon>Tracheophyta</taxon>
        <taxon>Spermatophyta</taxon>
        <taxon>Magnoliopsida</taxon>
        <taxon>eudicotyledons</taxon>
        <taxon>Gunneridae</taxon>
        <taxon>Pentapetalae</taxon>
        <taxon>asterids</taxon>
        <taxon>campanulids</taxon>
        <taxon>Asterales</taxon>
        <taxon>Asteraceae</taxon>
        <taxon>Asteroideae</taxon>
        <taxon>Anthemideae</taxon>
        <taxon>Anthemidinae</taxon>
        <taxon>Tanacetum</taxon>
    </lineage>
</organism>
<evidence type="ECO:0008006" key="2">
    <source>
        <dbReference type="Google" id="ProtNLM"/>
    </source>
</evidence>
<dbReference type="InterPro" id="IPR037079">
    <property type="entry name" value="AF2212/PG0164-like_sf"/>
</dbReference>
<dbReference type="SUPFAM" id="SSF141694">
    <property type="entry name" value="AF2212/PG0164-like"/>
    <property type="match status" value="1"/>
</dbReference>
<comment type="caution">
    <text evidence="1">The sequence shown here is derived from an EMBL/GenBank/DDBJ whole genome shotgun (WGS) entry which is preliminary data.</text>
</comment>
<proteinExistence type="predicted"/>
<dbReference type="InterPro" id="IPR015018">
    <property type="entry name" value="DUF1905"/>
</dbReference>
<dbReference type="Pfam" id="PF08922">
    <property type="entry name" value="DUF1905"/>
    <property type="match status" value="1"/>
</dbReference>
<reference evidence="1" key="1">
    <citation type="journal article" date="2019" name="Sci. Rep.">
        <title>Draft genome of Tanacetum cinerariifolium, the natural source of mosquito coil.</title>
        <authorList>
            <person name="Yamashiro T."/>
            <person name="Shiraishi A."/>
            <person name="Satake H."/>
            <person name="Nakayama K."/>
        </authorList>
    </citation>
    <scope>NUCLEOTIDE SEQUENCE</scope>
</reference>
<sequence>MDANPAPATTFRAVLEAGGPSFMPTQIIVVPEAAWLAVGGKATKRVVATLKGHAARLGLLPQEGGGRYLMVRKDLCQQLGLAIGQELVVSLAPDPNPDHVDLPDELAEALAAWPEAETAFRAQNGAMRRAIARKVADAKRPETRARYAVELAERLARGGHPFRSA</sequence>
<name>A0A699T4M0_TANCI</name>
<dbReference type="EMBL" id="BKCJ011209269">
    <property type="protein sequence ID" value="GFD04091.1"/>
    <property type="molecule type" value="Genomic_DNA"/>
</dbReference>